<dbReference type="Pfam" id="PF00664">
    <property type="entry name" value="ABC_membrane"/>
    <property type="match status" value="1"/>
</dbReference>
<comment type="subcellular location">
    <subcellularLocation>
        <location evidence="1">Membrane</location>
        <topology evidence="1">Multi-pass membrane protein</topology>
    </subcellularLocation>
</comment>
<dbReference type="PROSITE" id="PS50929">
    <property type="entry name" value="ABC_TM1F"/>
    <property type="match status" value="2"/>
</dbReference>
<dbReference type="PANTHER" id="PTHR24223:SF399">
    <property type="entry name" value="ABC TRANSPORTER ATNG"/>
    <property type="match status" value="1"/>
</dbReference>
<dbReference type="InterPro" id="IPR050173">
    <property type="entry name" value="ABC_transporter_C-like"/>
</dbReference>
<dbReference type="Proteomes" id="UP000566819">
    <property type="component" value="Unassembled WGS sequence"/>
</dbReference>
<feature type="domain" description="ABC transmembrane type-1" evidence="12">
    <location>
        <begin position="779"/>
        <end position="1019"/>
    </location>
</feature>
<dbReference type="InterPro" id="IPR003439">
    <property type="entry name" value="ABC_transporter-like_ATP-bd"/>
</dbReference>
<dbReference type="GO" id="GO:0005524">
    <property type="term" value="F:ATP binding"/>
    <property type="evidence" value="ECO:0007669"/>
    <property type="project" value="UniProtKB-KW"/>
</dbReference>
<keyword evidence="8" id="KW-0325">Glycoprotein</keyword>
<reference evidence="13 14" key="1">
    <citation type="submission" date="2020-03" db="EMBL/GenBank/DDBJ databases">
        <title>Draft Genome Sequence of Cudoniella acicularis.</title>
        <authorList>
            <person name="Buettner E."/>
            <person name="Kellner H."/>
        </authorList>
    </citation>
    <scope>NUCLEOTIDE SEQUENCE [LARGE SCALE GENOMIC DNA]</scope>
    <source>
        <strain evidence="13 14">DSM 108380</strain>
    </source>
</reference>
<evidence type="ECO:0000256" key="9">
    <source>
        <dbReference type="SAM" id="MobiDB-lite"/>
    </source>
</evidence>
<accession>A0A8H4RQE4</accession>
<keyword evidence="4" id="KW-0547">Nucleotide-binding</keyword>
<dbReference type="PROSITE" id="PS50893">
    <property type="entry name" value="ABC_TRANSPORTER_2"/>
    <property type="match status" value="2"/>
</dbReference>
<gene>
    <name evidence="13" type="ORF">G7Y89_g3952</name>
</gene>
<dbReference type="FunFam" id="1.20.1560.10:FF:000055">
    <property type="entry name" value="ABC multidrug transporter (Eurofung)"/>
    <property type="match status" value="1"/>
</dbReference>
<keyword evidence="2" id="KW-0813">Transport</keyword>
<feature type="transmembrane region" description="Helical" evidence="10">
    <location>
        <begin position="394"/>
        <end position="416"/>
    </location>
</feature>
<dbReference type="CDD" id="cd18580">
    <property type="entry name" value="ABC_6TM_ABCC_D2"/>
    <property type="match status" value="1"/>
</dbReference>
<keyword evidence="3 10" id="KW-0812">Transmembrane</keyword>
<dbReference type="InterPro" id="IPR044726">
    <property type="entry name" value="ABCC_6TM_D2"/>
</dbReference>
<feature type="transmembrane region" description="Helical" evidence="10">
    <location>
        <begin position="335"/>
        <end position="362"/>
    </location>
</feature>
<evidence type="ECO:0000256" key="4">
    <source>
        <dbReference type="ARBA" id="ARBA00022741"/>
    </source>
</evidence>
<feature type="domain" description="ABC transmembrane type-1" evidence="12">
    <location>
        <begin position="127"/>
        <end position="403"/>
    </location>
</feature>
<dbReference type="EMBL" id="JAAMPI010000204">
    <property type="protein sequence ID" value="KAF4634157.1"/>
    <property type="molecule type" value="Genomic_DNA"/>
</dbReference>
<dbReference type="GO" id="GO:0016020">
    <property type="term" value="C:membrane"/>
    <property type="evidence" value="ECO:0007669"/>
    <property type="project" value="UniProtKB-SubCell"/>
</dbReference>
<dbReference type="InterPro" id="IPR027417">
    <property type="entry name" value="P-loop_NTPase"/>
</dbReference>
<dbReference type="Gene3D" id="1.20.1560.10">
    <property type="entry name" value="ABC transporter type 1, transmembrane domain"/>
    <property type="match status" value="2"/>
</dbReference>
<dbReference type="FunFam" id="1.20.1560.10:FF:000066">
    <property type="entry name" value="ABC multidrug transporter (Eurofung)"/>
    <property type="match status" value="1"/>
</dbReference>
<evidence type="ECO:0000256" key="1">
    <source>
        <dbReference type="ARBA" id="ARBA00004141"/>
    </source>
</evidence>
<evidence type="ECO:0000259" key="11">
    <source>
        <dbReference type="PROSITE" id="PS50893"/>
    </source>
</evidence>
<feature type="domain" description="ABC transporter" evidence="11">
    <location>
        <begin position="1059"/>
        <end position="1281"/>
    </location>
</feature>
<evidence type="ECO:0000256" key="5">
    <source>
        <dbReference type="ARBA" id="ARBA00022840"/>
    </source>
</evidence>
<dbReference type="CDD" id="cd18579">
    <property type="entry name" value="ABC_6TM_ABCC_D1"/>
    <property type="match status" value="1"/>
</dbReference>
<dbReference type="Gene3D" id="3.40.50.300">
    <property type="entry name" value="P-loop containing nucleotide triphosphate hydrolases"/>
    <property type="match status" value="2"/>
</dbReference>
<dbReference type="Pfam" id="PF00005">
    <property type="entry name" value="ABC_tran"/>
    <property type="match status" value="2"/>
</dbReference>
<feature type="domain" description="ABC transporter" evidence="11">
    <location>
        <begin position="455"/>
        <end position="683"/>
    </location>
</feature>
<keyword evidence="6 10" id="KW-1133">Transmembrane helix</keyword>
<feature type="transmembrane region" description="Helical" evidence="10">
    <location>
        <begin position="234"/>
        <end position="252"/>
    </location>
</feature>
<evidence type="ECO:0000259" key="12">
    <source>
        <dbReference type="PROSITE" id="PS50929"/>
    </source>
</evidence>
<dbReference type="GO" id="GO:0140359">
    <property type="term" value="F:ABC-type transporter activity"/>
    <property type="evidence" value="ECO:0007669"/>
    <property type="project" value="InterPro"/>
</dbReference>
<evidence type="ECO:0000256" key="6">
    <source>
        <dbReference type="ARBA" id="ARBA00022989"/>
    </source>
</evidence>
<name>A0A8H4RQE4_9HELO</name>
<feature type="transmembrane region" description="Helical" evidence="10">
    <location>
        <begin position="853"/>
        <end position="870"/>
    </location>
</feature>
<evidence type="ECO:0000256" key="10">
    <source>
        <dbReference type="SAM" id="Phobius"/>
    </source>
</evidence>
<feature type="transmembrane region" description="Helical" evidence="10">
    <location>
        <begin position="258"/>
        <end position="277"/>
    </location>
</feature>
<dbReference type="CDD" id="cd03250">
    <property type="entry name" value="ABCC_MRP_domain1"/>
    <property type="match status" value="1"/>
</dbReference>
<evidence type="ECO:0000256" key="3">
    <source>
        <dbReference type="ARBA" id="ARBA00022692"/>
    </source>
</evidence>
<dbReference type="InterPro" id="IPR003593">
    <property type="entry name" value="AAA+_ATPase"/>
</dbReference>
<feature type="transmembrane region" description="Helical" evidence="10">
    <location>
        <begin position="738"/>
        <end position="758"/>
    </location>
</feature>
<dbReference type="InterPro" id="IPR017871">
    <property type="entry name" value="ABC_transporter-like_CS"/>
</dbReference>
<dbReference type="InterPro" id="IPR036640">
    <property type="entry name" value="ABC1_TM_sf"/>
</dbReference>
<dbReference type="SUPFAM" id="SSF52540">
    <property type="entry name" value="P-loop containing nucleoside triphosphate hydrolases"/>
    <property type="match status" value="2"/>
</dbReference>
<feature type="region of interest" description="Disordered" evidence="9">
    <location>
        <begin position="677"/>
        <end position="712"/>
    </location>
</feature>
<protein>
    <submittedName>
        <fullName evidence="13">Uncharacterized protein</fullName>
    </submittedName>
</protein>
<dbReference type="OrthoDB" id="6500128at2759"/>
<proteinExistence type="predicted"/>
<dbReference type="SMART" id="SM00382">
    <property type="entry name" value="AAA"/>
    <property type="match status" value="2"/>
</dbReference>
<keyword evidence="7 10" id="KW-0472">Membrane</keyword>
<keyword evidence="14" id="KW-1185">Reference proteome</keyword>
<evidence type="ECO:0000256" key="2">
    <source>
        <dbReference type="ARBA" id="ARBA00022448"/>
    </source>
</evidence>
<dbReference type="PROSITE" id="PS00211">
    <property type="entry name" value="ABC_TRANSPORTER_1"/>
    <property type="match status" value="2"/>
</dbReference>
<sequence>MSNQWQAASVTLQISMAIKVLILLLESQNKTQLLNQTGMRLSPEETTNVFNRRLFWWLNRLFRKGYRRSLALPDLYVLDQELSSKTLGLRLQETWNRRRKNSSKYSLAFSLWESFAWAIAAPVLPRLLLTGFTFAQPFLVQAVTTFLQESQDSAPTIWGYGLIGAYFFAYSGIALSNGWYWHKQYRLITMVRGSLVSAIYSKTLRMGAGAVTGSEATTLMSADVERIVVGLRSLHEIWGGMLDLGLALWLLYHQVGLAMLSMAGMALVCTLGASKLAQCATARQKLWMESMQNRLTDTVKAIGSLKSIKMLGFEDKLSLLIQNLRQGELDAMVHFRVATTCIVTLAHVSLFMNSVVLLSAFLPIANQYHLLYNTQRIFNTLTLVTLIGEPFQSFLQAIPAFAMAIGCISRIQAYLLTADHYDPRRHLENNSASIEIPDNPDIQSRNKKQVNAFVVRNGDFGWVEGSPAVLQHVNVNIPAGKLTLVVGLVGSGKTTLLHALLGETVQIKGEVLCLRQSIAFCAQQPWLTNTTARKSIIGHSEEDSLWYERVIEACALDRDFLELEKGDQTIVGSAGAALSGGQKQRIALARAVYSRKSVILIDDVLSGLDRRTEKFVFNALFGADGLFRTSLPHTTVVLATHAVRHLKYADHIVALLPNGRGSIDGTLTELSSLGHGLQNPKLEKEEEELSEDSEERKRPSISKTAENPAGSIFESSSDEVNIISEKNIIWFYMSSMGFWNNIAFLAMGVVTVGLWKTSEYWARLWAEHNEAHPTDPRASYYLGIYALMNGVAVTVAGHWLMIVVPKTGLSLHERVLRTVLNATYPFLSRADTGGLATRFGQDLLIVDVELPNAFANTIFLLLTLIAQLALVASASFYMLAAFPVLFIAIYAVQRVYLRTSRRIRHLDLETKAPLYAQFTDALKGAASIRAFGWRDSSMEENNTLLDENQRPFYLLFCVQRWLECVLDYTVAGLAVVVVGVAVATRTHVGGAQMGLALLNLVSLGETMKSLVKYWTMMETSIAAVSRIRNFTETTPQEMQPLGESGETQPMLNANGGMAITLTDVSASYLINGSNVLSNLSLDIAPGEKIAICGRSGSGKSSVLNALLKMIHTTGGSLQIGHTSSLAFGAQQLRHNLNTIPQDSYFFPGTVRQNLDPDSVTTDGAMIAAITRVGLEGEVTRCGGLGGDLVIEGFSAGQLQLLSLARAILRKKGVLLLDEATSSVDQETDRKMHDIIFEDFADQTVIAILHRREELYRFDRVVVVDRGRIVSSGKPGLARLDM</sequence>
<dbReference type="SUPFAM" id="SSF90123">
    <property type="entry name" value="ABC transporter transmembrane region"/>
    <property type="match status" value="2"/>
</dbReference>
<evidence type="ECO:0000313" key="13">
    <source>
        <dbReference type="EMBL" id="KAF4634157.1"/>
    </source>
</evidence>
<dbReference type="InterPro" id="IPR011527">
    <property type="entry name" value="ABC1_TM_dom"/>
</dbReference>
<keyword evidence="5" id="KW-0067">ATP-binding</keyword>
<evidence type="ECO:0000256" key="8">
    <source>
        <dbReference type="ARBA" id="ARBA00023180"/>
    </source>
</evidence>
<organism evidence="13 14">
    <name type="scientific">Cudoniella acicularis</name>
    <dbReference type="NCBI Taxonomy" id="354080"/>
    <lineage>
        <taxon>Eukaryota</taxon>
        <taxon>Fungi</taxon>
        <taxon>Dikarya</taxon>
        <taxon>Ascomycota</taxon>
        <taxon>Pezizomycotina</taxon>
        <taxon>Leotiomycetes</taxon>
        <taxon>Helotiales</taxon>
        <taxon>Tricladiaceae</taxon>
        <taxon>Cudoniella</taxon>
    </lineage>
</organism>
<dbReference type="GO" id="GO:0016887">
    <property type="term" value="F:ATP hydrolysis activity"/>
    <property type="evidence" value="ECO:0007669"/>
    <property type="project" value="InterPro"/>
</dbReference>
<dbReference type="InterPro" id="IPR044746">
    <property type="entry name" value="ABCC_6TM_D1"/>
</dbReference>
<feature type="transmembrane region" description="Helical" evidence="10">
    <location>
        <begin position="157"/>
        <end position="180"/>
    </location>
</feature>
<comment type="caution">
    <text evidence="13">The sequence shown here is derived from an EMBL/GenBank/DDBJ whole genome shotgun (WGS) entry which is preliminary data.</text>
</comment>
<evidence type="ECO:0000256" key="7">
    <source>
        <dbReference type="ARBA" id="ARBA00023136"/>
    </source>
</evidence>
<evidence type="ECO:0000313" key="14">
    <source>
        <dbReference type="Proteomes" id="UP000566819"/>
    </source>
</evidence>
<feature type="transmembrane region" description="Helical" evidence="10">
    <location>
        <begin position="876"/>
        <end position="897"/>
    </location>
</feature>
<feature type="transmembrane region" description="Helical" evidence="10">
    <location>
        <begin position="105"/>
        <end position="124"/>
    </location>
</feature>
<feature type="transmembrane region" description="Helical" evidence="10">
    <location>
        <begin position="778"/>
        <end position="804"/>
    </location>
</feature>
<dbReference type="PANTHER" id="PTHR24223">
    <property type="entry name" value="ATP-BINDING CASSETTE SUB-FAMILY C"/>
    <property type="match status" value="1"/>
</dbReference>